<evidence type="ECO:0000256" key="5">
    <source>
        <dbReference type="ARBA" id="ARBA00022989"/>
    </source>
</evidence>
<feature type="transmembrane region" description="Helical" evidence="7">
    <location>
        <begin position="119"/>
        <end position="143"/>
    </location>
</feature>
<evidence type="ECO:0000256" key="6">
    <source>
        <dbReference type="ARBA" id="ARBA00023136"/>
    </source>
</evidence>
<evidence type="ECO:0000256" key="2">
    <source>
        <dbReference type="ARBA" id="ARBA00022448"/>
    </source>
</evidence>
<dbReference type="PANTHER" id="PTHR43386:SF1">
    <property type="entry name" value="D,D-DIPEPTIDE TRANSPORT SYSTEM PERMEASE PROTEIN DDPC-RELATED"/>
    <property type="match status" value="1"/>
</dbReference>
<comment type="similarity">
    <text evidence="7">Belongs to the binding-protein-dependent transport system permease family.</text>
</comment>
<dbReference type="KEGG" id="hut:Huta_1848"/>
<dbReference type="SUPFAM" id="SSF161098">
    <property type="entry name" value="MetI-like"/>
    <property type="match status" value="1"/>
</dbReference>
<dbReference type="HOGENOM" id="CLU_028518_8_0_2"/>
<accession>C7NSD1</accession>
<dbReference type="Proteomes" id="UP000002071">
    <property type="component" value="Chromosome"/>
</dbReference>
<sequence>MATDTDEPSRFESLARRYRPRIERFQRGWERYRQHRMGIVGLLILVVFGLWALFPSVFAPHSLEWKAFLGTEGGRMTLEQTRSLPHPPAFGDPFFAPLGTNHLGEGIATLMVYSASNALYIGLAAGILSSLVGVPLGLISGFYGNTWIDELIQRIADIVYSLPFLPLVILLVAIRGVNTTNIIIAIVIKSWVNNAIVIRGETLSLKERSYVESAKVAGASDARIVFRHILPNVLPLTFVYLAQDAAYAILTQASLAYLGLADFTSQSWGLMLQNIQAQNEVFSAPWWLLPPGIAIALVAAAFYFMGFSMEDVANPQRE</sequence>
<keyword evidence="10" id="KW-1185">Reference proteome</keyword>
<dbReference type="InterPro" id="IPR025966">
    <property type="entry name" value="OppC_N"/>
</dbReference>
<dbReference type="CDD" id="cd06261">
    <property type="entry name" value="TM_PBP2"/>
    <property type="match status" value="1"/>
</dbReference>
<evidence type="ECO:0000313" key="9">
    <source>
        <dbReference type="EMBL" id="ACV12018.1"/>
    </source>
</evidence>
<name>C7NSD1_HALUD</name>
<evidence type="ECO:0000259" key="8">
    <source>
        <dbReference type="PROSITE" id="PS50928"/>
    </source>
</evidence>
<organism evidence="9 10">
    <name type="scientific">Halorhabdus utahensis (strain DSM 12940 / JCM 11049 / AX-2)</name>
    <dbReference type="NCBI Taxonomy" id="519442"/>
    <lineage>
        <taxon>Archaea</taxon>
        <taxon>Methanobacteriati</taxon>
        <taxon>Methanobacteriota</taxon>
        <taxon>Stenosarchaea group</taxon>
        <taxon>Halobacteria</taxon>
        <taxon>Halobacteriales</taxon>
        <taxon>Haloarculaceae</taxon>
        <taxon>Halorhabdus</taxon>
    </lineage>
</organism>
<dbReference type="Pfam" id="PF00528">
    <property type="entry name" value="BPD_transp_1"/>
    <property type="match status" value="1"/>
</dbReference>
<proteinExistence type="inferred from homology"/>
<gene>
    <name evidence="9" type="ordered locus">Huta_1848</name>
</gene>
<dbReference type="GO" id="GO:0005886">
    <property type="term" value="C:plasma membrane"/>
    <property type="evidence" value="ECO:0007669"/>
    <property type="project" value="UniProtKB-SubCell"/>
</dbReference>
<dbReference type="PANTHER" id="PTHR43386">
    <property type="entry name" value="OLIGOPEPTIDE TRANSPORT SYSTEM PERMEASE PROTEIN APPC"/>
    <property type="match status" value="1"/>
</dbReference>
<dbReference type="GO" id="GO:0055085">
    <property type="term" value="P:transmembrane transport"/>
    <property type="evidence" value="ECO:0007669"/>
    <property type="project" value="InterPro"/>
</dbReference>
<evidence type="ECO:0000256" key="7">
    <source>
        <dbReference type="RuleBase" id="RU363032"/>
    </source>
</evidence>
<evidence type="ECO:0000256" key="4">
    <source>
        <dbReference type="ARBA" id="ARBA00022692"/>
    </source>
</evidence>
<protein>
    <submittedName>
        <fullName evidence="9">Binding-protein-dependent transport systems inner membrane component</fullName>
    </submittedName>
</protein>
<dbReference type="eggNOG" id="arCOG00748">
    <property type="taxonomic scope" value="Archaea"/>
</dbReference>
<dbReference type="InterPro" id="IPR050366">
    <property type="entry name" value="BP-dependent_transpt_permease"/>
</dbReference>
<dbReference type="EMBL" id="CP001687">
    <property type="protein sequence ID" value="ACV12018.1"/>
    <property type="molecule type" value="Genomic_DNA"/>
</dbReference>
<keyword evidence="4 7" id="KW-0812">Transmembrane</keyword>
<dbReference type="Gene3D" id="1.10.3720.10">
    <property type="entry name" value="MetI-like"/>
    <property type="match status" value="1"/>
</dbReference>
<dbReference type="GeneID" id="8384139"/>
<dbReference type="OrthoDB" id="312811at2157"/>
<reference evidence="9 10" key="1">
    <citation type="journal article" date="2009" name="Stand. Genomic Sci.">
        <title>Complete genome sequence of Halorhabdus utahensis type strain (AX-2).</title>
        <authorList>
            <person name="Anderson I."/>
            <person name="Tindall B.J."/>
            <person name="Pomrenke H."/>
            <person name="Goker M."/>
            <person name="Lapidus A."/>
            <person name="Nolan M."/>
            <person name="Copeland A."/>
            <person name="Glavina Del Rio T."/>
            <person name="Chen F."/>
            <person name="Tice H."/>
            <person name="Cheng J.F."/>
            <person name="Lucas S."/>
            <person name="Chertkov O."/>
            <person name="Bruce D."/>
            <person name="Brettin T."/>
            <person name="Detter J.C."/>
            <person name="Han C."/>
            <person name="Goodwin L."/>
            <person name="Land M."/>
            <person name="Hauser L."/>
            <person name="Chang Y.J."/>
            <person name="Jeffries C.D."/>
            <person name="Pitluck S."/>
            <person name="Pati A."/>
            <person name="Mavromatis K."/>
            <person name="Ivanova N."/>
            <person name="Ovchinnikova G."/>
            <person name="Chen A."/>
            <person name="Palaniappan K."/>
            <person name="Chain P."/>
            <person name="Rohde M."/>
            <person name="Bristow J."/>
            <person name="Eisen J.A."/>
            <person name="Markowitz V."/>
            <person name="Hugenholtz P."/>
            <person name="Kyrpides N.C."/>
            <person name="Klenk H.P."/>
        </authorList>
    </citation>
    <scope>NUCLEOTIDE SEQUENCE [LARGE SCALE GENOMIC DNA]</scope>
    <source>
        <strain evidence="10">DSM 12940 / JCM 11049 / AX-2</strain>
    </source>
</reference>
<dbReference type="PROSITE" id="PS50928">
    <property type="entry name" value="ABC_TM1"/>
    <property type="match status" value="1"/>
</dbReference>
<keyword evidence="3" id="KW-1003">Cell membrane</keyword>
<keyword evidence="2 7" id="KW-0813">Transport</keyword>
<feature type="transmembrane region" description="Helical" evidence="7">
    <location>
        <begin position="286"/>
        <end position="305"/>
    </location>
</feature>
<dbReference type="AlphaFoldDB" id="C7NSD1"/>
<feature type="transmembrane region" description="Helical" evidence="7">
    <location>
        <begin position="37"/>
        <end position="58"/>
    </location>
</feature>
<dbReference type="InterPro" id="IPR035906">
    <property type="entry name" value="MetI-like_sf"/>
</dbReference>
<keyword evidence="5 7" id="KW-1133">Transmembrane helix</keyword>
<evidence type="ECO:0000313" key="10">
    <source>
        <dbReference type="Proteomes" id="UP000002071"/>
    </source>
</evidence>
<dbReference type="Pfam" id="PF12911">
    <property type="entry name" value="OppC_N"/>
    <property type="match status" value="1"/>
</dbReference>
<evidence type="ECO:0000256" key="3">
    <source>
        <dbReference type="ARBA" id="ARBA00022475"/>
    </source>
</evidence>
<keyword evidence="6 7" id="KW-0472">Membrane</keyword>
<feature type="domain" description="ABC transmembrane type-1" evidence="8">
    <location>
        <begin position="115"/>
        <end position="306"/>
    </location>
</feature>
<dbReference type="RefSeq" id="WP_015789590.1">
    <property type="nucleotide sequence ID" value="NC_013158.1"/>
</dbReference>
<comment type="subcellular location">
    <subcellularLocation>
        <location evidence="1 7">Cell membrane</location>
        <topology evidence="1 7">Multi-pass membrane protein</topology>
    </subcellularLocation>
</comment>
<dbReference type="STRING" id="519442.Huta_1848"/>
<dbReference type="InterPro" id="IPR000515">
    <property type="entry name" value="MetI-like"/>
</dbReference>
<evidence type="ECO:0000256" key="1">
    <source>
        <dbReference type="ARBA" id="ARBA00004651"/>
    </source>
</evidence>